<evidence type="ECO:0000259" key="3">
    <source>
        <dbReference type="Pfam" id="PF16977"/>
    </source>
</evidence>
<feature type="transmembrane region" description="Helical" evidence="2">
    <location>
        <begin position="419"/>
        <end position="443"/>
    </location>
</feature>
<keyword evidence="4" id="KW-1185">Reference proteome</keyword>
<feature type="region of interest" description="Disordered" evidence="1">
    <location>
        <begin position="493"/>
        <end position="514"/>
    </location>
</feature>
<dbReference type="InterPro" id="IPR035914">
    <property type="entry name" value="Sperma_CUB_dom_sf"/>
</dbReference>
<gene>
    <name evidence="5" type="primary">LOC116301693</name>
</gene>
<dbReference type="AlphaFoldDB" id="A0A6P8IIL2"/>
<dbReference type="InParanoid" id="A0A6P8IIL2"/>
<dbReference type="GeneID" id="116301693"/>
<feature type="compositionally biased region" description="Basic and acidic residues" evidence="1">
    <location>
        <begin position="493"/>
        <end position="510"/>
    </location>
</feature>
<name>A0A6P8IIL2_ACTTE</name>
<evidence type="ECO:0000313" key="4">
    <source>
        <dbReference type="Proteomes" id="UP000515163"/>
    </source>
</evidence>
<protein>
    <submittedName>
        <fullName evidence="5">Uncharacterized protein LOC116301693</fullName>
    </submittedName>
</protein>
<evidence type="ECO:0000313" key="5">
    <source>
        <dbReference type="RefSeq" id="XP_031566647.1"/>
    </source>
</evidence>
<dbReference type="InterPro" id="IPR031569">
    <property type="entry name" value="ApeC"/>
</dbReference>
<dbReference type="PANTHER" id="PTHR19324">
    <property type="entry name" value="PERFORIN-LIKE PROTEIN 1"/>
    <property type="match status" value="1"/>
</dbReference>
<dbReference type="KEGG" id="aten:116301693"/>
<feature type="region of interest" description="Disordered" evidence="1">
    <location>
        <begin position="370"/>
        <end position="401"/>
    </location>
</feature>
<dbReference type="Pfam" id="PF16977">
    <property type="entry name" value="ApeC"/>
    <property type="match status" value="1"/>
</dbReference>
<sequence length="526" mass="59091">MVFLAEEGILLHVVVPAILFVTSVYSGSVWPSGWYGLPQPKTGCPSSSEWGRGWWHEERRLNNQSTARVPQYSHLIGIFNQAITKRYFCIKKKDNGQDNPWPNGQYCIYQGLLRTCPPGFVQGSIGWKNKDAPNDNHHSGMVPSGVFSTSTRINYCCKVDGSKENSISLPVNRPFLLLAYNSSECQSVKWARTTQEYLRFSVQEKMTFRGFHPFVDDNYALRYCYYQNSNKTLTTSQGTISRYLNQTSVHQERHTAWCIKPYSPLPFQFLVVRFTRFTFHASNINSYLEVLDGCKESAPSLGRFSSTQSPLGRNITSSTNQVFVVLQFGDRNGTYDFEFNYHMIPKVTTAATTLPLSSVTSASLTVSSTAEIKTTSHPPTPVTTTEITSSSPYTSSSKVTSIPTNNPGTHLHHHGNIMLLLYTLLPTGGLVLVLALMIGVMMVRRRRKRITYSRLTSLSIDEIVPESNDTSCAVTSDKQVDTDTSTRLKLMDTTERTSSDSDDEMIRLDRNPAGFPNTELQNVKTY</sequence>
<dbReference type="OrthoDB" id="5974897at2759"/>
<feature type="compositionally biased region" description="Low complexity" evidence="1">
    <location>
        <begin position="382"/>
        <end position="401"/>
    </location>
</feature>
<feature type="domain" description="Apextrin C-terminal" evidence="3">
    <location>
        <begin position="30"/>
        <end position="226"/>
    </location>
</feature>
<accession>A0A6P8IIL2</accession>
<proteinExistence type="predicted"/>
<evidence type="ECO:0000256" key="2">
    <source>
        <dbReference type="SAM" id="Phobius"/>
    </source>
</evidence>
<dbReference type="Proteomes" id="UP000515163">
    <property type="component" value="Unplaced"/>
</dbReference>
<evidence type="ECO:0000256" key="1">
    <source>
        <dbReference type="SAM" id="MobiDB-lite"/>
    </source>
</evidence>
<dbReference type="Gene3D" id="2.60.120.290">
    <property type="entry name" value="Spermadhesin, CUB domain"/>
    <property type="match status" value="1"/>
</dbReference>
<organism evidence="4 5">
    <name type="scientific">Actinia tenebrosa</name>
    <name type="common">Australian red waratah sea anemone</name>
    <dbReference type="NCBI Taxonomy" id="6105"/>
    <lineage>
        <taxon>Eukaryota</taxon>
        <taxon>Metazoa</taxon>
        <taxon>Cnidaria</taxon>
        <taxon>Anthozoa</taxon>
        <taxon>Hexacorallia</taxon>
        <taxon>Actiniaria</taxon>
        <taxon>Actiniidae</taxon>
        <taxon>Actinia</taxon>
    </lineage>
</organism>
<reference evidence="5" key="1">
    <citation type="submission" date="2025-08" db="UniProtKB">
        <authorList>
            <consortium name="RefSeq"/>
        </authorList>
    </citation>
    <scope>IDENTIFICATION</scope>
</reference>
<dbReference type="PANTHER" id="PTHR19324:SF33">
    <property type="entry name" value="MUCIN-5AC"/>
    <property type="match status" value="1"/>
</dbReference>
<dbReference type="SUPFAM" id="SSF49854">
    <property type="entry name" value="Spermadhesin, CUB domain"/>
    <property type="match status" value="1"/>
</dbReference>
<keyword evidence="2" id="KW-1133">Transmembrane helix</keyword>
<dbReference type="RefSeq" id="XP_031566647.1">
    <property type="nucleotide sequence ID" value="XM_031710787.1"/>
</dbReference>
<keyword evidence="2" id="KW-0812">Transmembrane</keyword>
<keyword evidence="2" id="KW-0472">Membrane</keyword>